<dbReference type="EMBL" id="CP092879">
    <property type="protein sequence ID" value="UYV79276.1"/>
    <property type="molecule type" value="Genomic_DNA"/>
</dbReference>
<evidence type="ECO:0000256" key="1">
    <source>
        <dbReference type="SAM" id="MobiDB-lite"/>
    </source>
</evidence>
<reference evidence="2 3" key="1">
    <citation type="submission" date="2022-01" db="EMBL/GenBank/DDBJ databases">
        <title>A chromosomal length assembly of Cordylochernes scorpioides.</title>
        <authorList>
            <person name="Zeh D."/>
            <person name="Zeh J."/>
        </authorList>
    </citation>
    <scope>NUCLEOTIDE SEQUENCE [LARGE SCALE GENOMIC DNA]</scope>
    <source>
        <strain evidence="2">IN4F17</strain>
        <tissue evidence="2">Whole Body</tissue>
    </source>
</reference>
<feature type="region of interest" description="Disordered" evidence="1">
    <location>
        <begin position="105"/>
        <end position="194"/>
    </location>
</feature>
<dbReference type="Gene3D" id="3.30.420.10">
    <property type="entry name" value="Ribonuclease H-like superfamily/Ribonuclease H"/>
    <property type="match status" value="1"/>
</dbReference>
<sequence length="336" mass="38871">MEHQDIQVCYTRTTKCAIPGHPSMLYQDYQVCYTRTTKYAIPGVPSMLYQEYQVCYTMYAIPGVPSMLYHVCYTRSTKYAIPGEPRMFHKENQVCYISSGDPCNREDPIGPSSKPQPSKPGVRFDLPKETRSGRLIKTPSRYIESIGRDSRHRKGSDVGDMGNQQTSQRSYKSTQRRQLQNLSLNAHNPTKGESQKVILETRVYGYDPETKRQSMGWKGKDEPRRRNPDFASQKTVLLVTFFDIKGIVHYEYLEEGQTINKGSYLNIMRRVRRRSEYNKTELVALSTTGAYQIVEMTFCHLVDHETDLSWGNVFISLDHVPERPWTIFQCQEINVS</sequence>
<dbReference type="Proteomes" id="UP001235939">
    <property type="component" value="Chromosome 17"/>
</dbReference>
<feature type="compositionally biased region" description="Polar residues" evidence="1">
    <location>
        <begin position="162"/>
        <end position="192"/>
    </location>
</feature>
<accession>A0ABY6LGB3</accession>
<organism evidence="2 3">
    <name type="scientific">Cordylochernes scorpioides</name>
    <dbReference type="NCBI Taxonomy" id="51811"/>
    <lineage>
        <taxon>Eukaryota</taxon>
        <taxon>Metazoa</taxon>
        <taxon>Ecdysozoa</taxon>
        <taxon>Arthropoda</taxon>
        <taxon>Chelicerata</taxon>
        <taxon>Arachnida</taxon>
        <taxon>Pseudoscorpiones</taxon>
        <taxon>Cheliferoidea</taxon>
        <taxon>Chernetidae</taxon>
        <taxon>Cordylochernes</taxon>
    </lineage>
</organism>
<feature type="compositionally biased region" description="Low complexity" evidence="1">
    <location>
        <begin position="109"/>
        <end position="121"/>
    </location>
</feature>
<protein>
    <submittedName>
        <fullName evidence="2">CLCN3</fullName>
    </submittedName>
</protein>
<dbReference type="Pfam" id="PF01359">
    <property type="entry name" value="Transposase_1"/>
    <property type="match status" value="1"/>
</dbReference>
<proteinExistence type="predicted"/>
<name>A0ABY6LGB3_9ARAC</name>
<dbReference type="InterPro" id="IPR036397">
    <property type="entry name" value="RNaseH_sf"/>
</dbReference>
<dbReference type="InterPro" id="IPR001888">
    <property type="entry name" value="Transposase_1"/>
</dbReference>
<evidence type="ECO:0000313" key="3">
    <source>
        <dbReference type="Proteomes" id="UP001235939"/>
    </source>
</evidence>
<gene>
    <name evidence="2" type="ORF">LAZ67_17001894</name>
</gene>
<keyword evidence="3" id="KW-1185">Reference proteome</keyword>
<evidence type="ECO:0000313" key="2">
    <source>
        <dbReference type="EMBL" id="UYV79276.1"/>
    </source>
</evidence>